<comment type="caution">
    <text evidence="1">The sequence shown here is derived from an EMBL/GenBank/DDBJ whole genome shotgun (WGS) entry which is preliminary data.</text>
</comment>
<keyword evidence="2" id="KW-1185">Reference proteome</keyword>
<accession>A0AAD5MPW4</accession>
<dbReference type="Proteomes" id="UP001196413">
    <property type="component" value="Unassembled WGS sequence"/>
</dbReference>
<proteinExistence type="predicted"/>
<evidence type="ECO:0000313" key="2">
    <source>
        <dbReference type="Proteomes" id="UP001196413"/>
    </source>
</evidence>
<organism evidence="1 2">
    <name type="scientific">Parelaphostrongylus tenuis</name>
    <name type="common">Meningeal worm</name>
    <dbReference type="NCBI Taxonomy" id="148309"/>
    <lineage>
        <taxon>Eukaryota</taxon>
        <taxon>Metazoa</taxon>
        <taxon>Ecdysozoa</taxon>
        <taxon>Nematoda</taxon>
        <taxon>Chromadorea</taxon>
        <taxon>Rhabditida</taxon>
        <taxon>Rhabditina</taxon>
        <taxon>Rhabditomorpha</taxon>
        <taxon>Strongyloidea</taxon>
        <taxon>Metastrongylidae</taxon>
        <taxon>Parelaphostrongylus</taxon>
    </lineage>
</organism>
<protein>
    <submittedName>
        <fullName evidence="1">Uncharacterized protein</fullName>
    </submittedName>
</protein>
<evidence type="ECO:0000313" key="1">
    <source>
        <dbReference type="EMBL" id="KAJ1360683.1"/>
    </source>
</evidence>
<dbReference type="EMBL" id="JAHQIW010003936">
    <property type="protein sequence ID" value="KAJ1360683.1"/>
    <property type="molecule type" value="Genomic_DNA"/>
</dbReference>
<name>A0AAD5MPW4_PARTN</name>
<reference evidence="1" key="1">
    <citation type="submission" date="2021-06" db="EMBL/GenBank/DDBJ databases">
        <title>Parelaphostrongylus tenuis whole genome reference sequence.</title>
        <authorList>
            <person name="Garwood T.J."/>
            <person name="Larsen P.A."/>
            <person name="Fountain-Jones N.M."/>
            <person name="Garbe J.R."/>
            <person name="Macchietto M.G."/>
            <person name="Kania S.A."/>
            <person name="Gerhold R.W."/>
            <person name="Richards J.E."/>
            <person name="Wolf T.M."/>
        </authorList>
    </citation>
    <scope>NUCLEOTIDE SEQUENCE</scope>
    <source>
        <strain evidence="1">MNPRO001-30</strain>
        <tissue evidence="1">Meninges</tissue>
    </source>
</reference>
<gene>
    <name evidence="1" type="ORF">KIN20_019712</name>
</gene>
<sequence>MAYSTAPDVQAQFPGIASSEGGAQAIVQRLVMQTVFAVLESQARNALVPDAIISTILNQLEVRVNYTPLHCRKAIRSLTEMDG</sequence>
<dbReference type="AlphaFoldDB" id="A0AAD5MPW4"/>